<proteinExistence type="predicted"/>
<comment type="caution">
    <text evidence="2">The sequence shown here is derived from an EMBL/GenBank/DDBJ whole genome shotgun (WGS) entry which is preliminary data.</text>
</comment>
<name>A0ABQ8SKK1_PERAM</name>
<reference evidence="2 3" key="1">
    <citation type="journal article" date="2022" name="Allergy">
        <title>Genome assembly and annotation of Periplaneta americana reveal a comprehensive cockroach allergen profile.</title>
        <authorList>
            <person name="Wang L."/>
            <person name="Xiong Q."/>
            <person name="Saelim N."/>
            <person name="Wang L."/>
            <person name="Nong W."/>
            <person name="Wan A.T."/>
            <person name="Shi M."/>
            <person name="Liu X."/>
            <person name="Cao Q."/>
            <person name="Hui J.H.L."/>
            <person name="Sookrung N."/>
            <person name="Leung T.F."/>
            <person name="Tungtrongchitr A."/>
            <person name="Tsui S.K.W."/>
        </authorList>
    </citation>
    <scope>NUCLEOTIDE SEQUENCE [LARGE SCALE GENOMIC DNA]</scope>
    <source>
        <strain evidence="2">PWHHKU_190912</strain>
    </source>
</reference>
<accession>A0ABQ8SKK1</accession>
<feature type="compositionally biased region" description="Basic and acidic residues" evidence="1">
    <location>
        <begin position="185"/>
        <end position="209"/>
    </location>
</feature>
<gene>
    <name evidence="2" type="ORF">ANN_23247</name>
</gene>
<sequence>MAATVLHHAAGALQPIRAASGGAATRTTTSAPAPQDFLHPDGVNLMMSRCVHPISNANSRIHIVLTKGKEATLCRVMNEPAKARLLTALTTADLYVTTLPYAEDSFRAFALSTVLACALVALLSDNASAGLLRVPKVYNALITTNEKLVPSRAIPISAPVLHPISFGPVVPGVVVTSPYINVGDLDDKSNKTETEPKPEEEKKPEDKKQGVNNTAGAIPVITPFSLPLAYYNSITYYHNLWPYSYASVSPASFVFTAPFTYPGIFGDIYGTIPWNPLNKQDKDSSKTSDLPEGAKDDAEKDSVIIQAFRKEGATLMLFGCQIPEMRSVTPFYNGTVMSGAIMEVNDDFE</sequence>
<dbReference type="EMBL" id="JAJSOF020000025">
    <property type="protein sequence ID" value="KAJ4434679.1"/>
    <property type="molecule type" value="Genomic_DNA"/>
</dbReference>
<keyword evidence="3" id="KW-1185">Reference proteome</keyword>
<evidence type="ECO:0000313" key="2">
    <source>
        <dbReference type="EMBL" id="KAJ4434679.1"/>
    </source>
</evidence>
<feature type="region of interest" description="Disordered" evidence="1">
    <location>
        <begin position="185"/>
        <end position="212"/>
    </location>
</feature>
<evidence type="ECO:0000313" key="3">
    <source>
        <dbReference type="Proteomes" id="UP001148838"/>
    </source>
</evidence>
<organism evidence="2 3">
    <name type="scientific">Periplaneta americana</name>
    <name type="common">American cockroach</name>
    <name type="synonym">Blatta americana</name>
    <dbReference type="NCBI Taxonomy" id="6978"/>
    <lineage>
        <taxon>Eukaryota</taxon>
        <taxon>Metazoa</taxon>
        <taxon>Ecdysozoa</taxon>
        <taxon>Arthropoda</taxon>
        <taxon>Hexapoda</taxon>
        <taxon>Insecta</taxon>
        <taxon>Pterygota</taxon>
        <taxon>Neoptera</taxon>
        <taxon>Polyneoptera</taxon>
        <taxon>Dictyoptera</taxon>
        <taxon>Blattodea</taxon>
        <taxon>Blattoidea</taxon>
        <taxon>Blattidae</taxon>
        <taxon>Blattinae</taxon>
        <taxon>Periplaneta</taxon>
    </lineage>
</organism>
<protein>
    <submittedName>
        <fullName evidence="2">Uncharacterized protein</fullName>
    </submittedName>
</protein>
<evidence type="ECO:0000256" key="1">
    <source>
        <dbReference type="SAM" id="MobiDB-lite"/>
    </source>
</evidence>
<dbReference type="Proteomes" id="UP001148838">
    <property type="component" value="Unassembled WGS sequence"/>
</dbReference>